<dbReference type="Gramene" id="OGLUM06G00370.1">
    <property type="protein sequence ID" value="OGLUM06G00370.1"/>
    <property type="gene ID" value="OGLUM06G00370"/>
</dbReference>
<reference evidence="1" key="2">
    <citation type="submission" date="2018-05" db="EMBL/GenBank/DDBJ databases">
        <title>OgluRS3 (Oryza glumaepatula Reference Sequence Version 3).</title>
        <authorList>
            <person name="Zhang J."/>
            <person name="Kudrna D."/>
            <person name="Lee S."/>
            <person name="Talag J."/>
            <person name="Welchert J."/>
            <person name="Wing R.A."/>
        </authorList>
    </citation>
    <scope>NUCLEOTIDE SEQUENCE [LARGE SCALE GENOMIC DNA]</scope>
</reference>
<organism evidence="1">
    <name type="scientific">Oryza glumipatula</name>
    <dbReference type="NCBI Taxonomy" id="40148"/>
    <lineage>
        <taxon>Eukaryota</taxon>
        <taxon>Viridiplantae</taxon>
        <taxon>Streptophyta</taxon>
        <taxon>Embryophyta</taxon>
        <taxon>Tracheophyta</taxon>
        <taxon>Spermatophyta</taxon>
        <taxon>Magnoliopsida</taxon>
        <taxon>Liliopsida</taxon>
        <taxon>Poales</taxon>
        <taxon>Poaceae</taxon>
        <taxon>BOP clade</taxon>
        <taxon>Oryzoideae</taxon>
        <taxon>Oryzeae</taxon>
        <taxon>Oryzinae</taxon>
        <taxon>Oryza</taxon>
    </lineage>
</organism>
<name>A0A0E0A3Y1_9ORYZ</name>
<proteinExistence type="predicted"/>
<accession>A0A0E0A3Y1</accession>
<dbReference type="EnsemblPlants" id="OGLUM06G00370.1">
    <property type="protein sequence ID" value="OGLUM06G00370.1"/>
    <property type="gene ID" value="OGLUM06G00370"/>
</dbReference>
<reference evidence="1" key="1">
    <citation type="submission" date="2015-04" db="UniProtKB">
        <authorList>
            <consortium name="EnsemblPlants"/>
        </authorList>
    </citation>
    <scope>IDENTIFICATION</scope>
</reference>
<evidence type="ECO:0000313" key="2">
    <source>
        <dbReference type="Proteomes" id="UP000026961"/>
    </source>
</evidence>
<dbReference type="Proteomes" id="UP000026961">
    <property type="component" value="Chromosome 6"/>
</dbReference>
<evidence type="ECO:0000313" key="1">
    <source>
        <dbReference type="EnsemblPlants" id="OGLUM06G00370.1"/>
    </source>
</evidence>
<protein>
    <submittedName>
        <fullName evidence="1">Uncharacterized protein</fullName>
    </submittedName>
</protein>
<dbReference type="HOGENOM" id="CLU_1858362_0_0_1"/>
<keyword evidence="2" id="KW-1185">Reference proteome</keyword>
<dbReference type="AlphaFoldDB" id="A0A0E0A3Y1"/>
<sequence length="138" mass="14889">MELFHGGHHVHALCPVAAAASDDDGDSWVFLHPLRATVHAAWPAHMLRAFDGRTDGATRRQRPYWEQIGLGGNRVTLRDLHRLGLFTVVLGSGDDVLLDALAAPTSTSCVVQVIPPRDSLPSLPVSEPNLLVSTPFPS</sequence>